<evidence type="ECO:0000256" key="7">
    <source>
        <dbReference type="ARBA" id="ARBA00022741"/>
    </source>
</evidence>
<keyword evidence="12" id="KW-0812">Transmembrane</keyword>
<dbReference type="CDD" id="cd00082">
    <property type="entry name" value="HisKA"/>
    <property type="match status" value="1"/>
</dbReference>
<gene>
    <name evidence="16" type="ORF">HMPREF0220_0939</name>
</gene>
<dbReference type="HOGENOM" id="CLU_000445_89_2_9"/>
<dbReference type="GO" id="GO:0005524">
    <property type="term" value="F:ATP binding"/>
    <property type="evidence" value="ECO:0007669"/>
    <property type="project" value="UniProtKB-KW"/>
</dbReference>
<feature type="domain" description="Histidine kinase" evidence="13">
    <location>
        <begin position="209"/>
        <end position="426"/>
    </location>
</feature>
<evidence type="ECO:0000259" key="13">
    <source>
        <dbReference type="PROSITE" id="PS50109"/>
    </source>
</evidence>
<dbReference type="CDD" id="cd00075">
    <property type="entry name" value="HATPase"/>
    <property type="match status" value="1"/>
</dbReference>
<accession>D5Q207</accession>
<dbReference type="InterPro" id="IPR013767">
    <property type="entry name" value="PAS_fold"/>
</dbReference>
<dbReference type="InterPro" id="IPR003660">
    <property type="entry name" value="HAMP_dom"/>
</dbReference>
<keyword evidence="5" id="KW-0597">Phosphoprotein</keyword>
<dbReference type="SUPFAM" id="SSF55874">
    <property type="entry name" value="ATPase domain of HSP90 chaperone/DNA topoisomerase II/histidine kinase"/>
    <property type="match status" value="1"/>
</dbReference>
<dbReference type="GO" id="GO:0004721">
    <property type="term" value="F:phosphoprotein phosphatase activity"/>
    <property type="evidence" value="ECO:0007669"/>
    <property type="project" value="TreeGrafter"/>
</dbReference>
<dbReference type="InterPro" id="IPR003594">
    <property type="entry name" value="HATPase_dom"/>
</dbReference>
<evidence type="ECO:0000256" key="3">
    <source>
        <dbReference type="ARBA" id="ARBA00012438"/>
    </source>
</evidence>
<dbReference type="PANTHER" id="PTHR45453:SF1">
    <property type="entry name" value="PHOSPHATE REGULON SENSOR PROTEIN PHOR"/>
    <property type="match status" value="1"/>
</dbReference>
<dbReference type="GO" id="GO:0006355">
    <property type="term" value="P:regulation of DNA-templated transcription"/>
    <property type="evidence" value="ECO:0007669"/>
    <property type="project" value="InterPro"/>
</dbReference>
<keyword evidence="10" id="KW-0902">Two-component regulatory system</keyword>
<keyword evidence="8" id="KW-0418">Kinase</keyword>
<comment type="subcellular location">
    <subcellularLocation>
        <location evidence="2">Cell membrane</location>
    </subcellularLocation>
</comment>
<dbReference type="InterPro" id="IPR005467">
    <property type="entry name" value="His_kinase_dom"/>
</dbReference>
<dbReference type="GO" id="GO:0005886">
    <property type="term" value="C:plasma membrane"/>
    <property type="evidence" value="ECO:0007669"/>
    <property type="project" value="UniProtKB-SubCell"/>
</dbReference>
<evidence type="ECO:0000256" key="8">
    <source>
        <dbReference type="ARBA" id="ARBA00022777"/>
    </source>
</evidence>
<evidence type="ECO:0000256" key="12">
    <source>
        <dbReference type="SAM" id="Phobius"/>
    </source>
</evidence>
<dbReference type="EMBL" id="ADNX01000028">
    <property type="protein sequence ID" value="EFH08031.1"/>
    <property type="molecule type" value="Genomic_DNA"/>
</dbReference>
<dbReference type="FunFam" id="1.10.287.130:FF:000008">
    <property type="entry name" value="Two-component sensor histidine kinase"/>
    <property type="match status" value="1"/>
</dbReference>
<dbReference type="Gene3D" id="1.10.287.130">
    <property type="match status" value="1"/>
</dbReference>
<keyword evidence="7" id="KW-0547">Nucleotide-binding</keyword>
<protein>
    <recommendedName>
        <fullName evidence="3">histidine kinase</fullName>
        <ecNumber evidence="3">2.7.13.3</ecNumber>
    </recommendedName>
</protein>
<feature type="transmembrane region" description="Helical" evidence="12">
    <location>
        <begin position="6"/>
        <end position="27"/>
    </location>
</feature>
<dbReference type="Gene3D" id="3.30.450.20">
    <property type="entry name" value="PAS domain"/>
    <property type="match status" value="1"/>
</dbReference>
<dbReference type="SUPFAM" id="SSF158472">
    <property type="entry name" value="HAMP domain-like"/>
    <property type="match status" value="1"/>
</dbReference>
<evidence type="ECO:0000313" key="17">
    <source>
        <dbReference type="Proteomes" id="UP000003227"/>
    </source>
</evidence>
<dbReference type="CDD" id="cd06225">
    <property type="entry name" value="HAMP"/>
    <property type="match status" value="1"/>
</dbReference>
<dbReference type="AlphaFoldDB" id="D5Q207"/>
<organism evidence="16 17">
    <name type="scientific">Clostridioides difficile NAP08</name>
    <dbReference type="NCBI Taxonomy" id="525259"/>
    <lineage>
        <taxon>Bacteria</taxon>
        <taxon>Bacillati</taxon>
        <taxon>Bacillota</taxon>
        <taxon>Clostridia</taxon>
        <taxon>Peptostreptococcales</taxon>
        <taxon>Peptostreptococcaceae</taxon>
        <taxon>Clostridioides</taxon>
    </lineage>
</organism>
<dbReference type="SMART" id="SM00387">
    <property type="entry name" value="HATPase_c"/>
    <property type="match status" value="1"/>
</dbReference>
<dbReference type="GO" id="GO:0000155">
    <property type="term" value="F:phosphorelay sensor kinase activity"/>
    <property type="evidence" value="ECO:0007669"/>
    <property type="project" value="InterPro"/>
</dbReference>
<dbReference type="SMART" id="SM00388">
    <property type="entry name" value="HisKA"/>
    <property type="match status" value="1"/>
</dbReference>
<dbReference type="Proteomes" id="UP000003227">
    <property type="component" value="Unassembled WGS sequence"/>
</dbReference>
<proteinExistence type="predicted"/>
<keyword evidence="12" id="KW-1133">Transmembrane helix</keyword>
<dbReference type="Pfam" id="PF00989">
    <property type="entry name" value="PAS"/>
    <property type="match status" value="1"/>
</dbReference>
<comment type="catalytic activity">
    <reaction evidence="1">
        <text>ATP + protein L-histidine = ADP + protein N-phospho-L-histidine.</text>
        <dbReference type="EC" id="2.7.13.3"/>
    </reaction>
</comment>
<dbReference type="EC" id="2.7.13.3" evidence="3"/>
<evidence type="ECO:0000256" key="1">
    <source>
        <dbReference type="ARBA" id="ARBA00000085"/>
    </source>
</evidence>
<evidence type="ECO:0000256" key="2">
    <source>
        <dbReference type="ARBA" id="ARBA00004236"/>
    </source>
</evidence>
<keyword evidence="4" id="KW-1003">Cell membrane</keyword>
<evidence type="ECO:0000259" key="15">
    <source>
        <dbReference type="PROSITE" id="PS50885"/>
    </source>
</evidence>
<evidence type="ECO:0000256" key="5">
    <source>
        <dbReference type="ARBA" id="ARBA00022553"/>
    </source>
</evidence>
<dbReference type="InterPro" id="IPR003661">
    <property type="entry name" value="HisK_dim/P_dom"/>
</dbReference>
<evidence type="ECO:0000256" key="4">
    <source>
        <dbReference type="ARBA" id="ARBA00022475"/>
    </source>
</evidence>
<feature type="domain" description="HAMP" evidence="15">
    <location>
        <begin position="27"/>
        <end position="79"/>
    </location>
</feature>
<evidence type="ECO:0000256" key="11">
    <source>
        <dbReference type="ARBA" id="ARBA00023136"/>
    </source>
</evidence>
<dbReference type="GO" id="GO:0016036">
    <property type="term" value="P:cellular response to phosphate starvation"/>
    <property type="evidence" value="ECO:0007669"/>
    <property type="project" value="TreeGrafter"/>
</dbReference>
<dbReference type="InterPro" id="IPR035965">
    <property type="entry name" value="PAS-like_dom_sf"/>
</dbReference>
<dbReference type="PRINTS" id="PR00344">
    <property type="entry name" value="BCTRLSENSOR"/>
</dbReference>
<dbReference type="SMART" id="SM00304">
    <property type="entry name" value="HAMP"/>
    <property type="match status" value="1"/>
</dbReference>
<dbReference type="InterPro" id="IPR036097">
    <property type="entry name" value="HisK_dim/P_sf"/>
</dbReference>
<dbReference type="Pfam" id="PF02518">
    <property type="entry name" value="HATPase_c"/>
    <property type="match status" value="1"/>
</dbReference>
<dbReference type="Gene3D" id="6.10.340.10">
    <property type="match status" value="1"/>
</dbReference>
<dbReference type="InterPro" id="IPR036890">
    <property type="entry name" value="HATPase_C_sf"/>
</dbReference>
<evidence type="ECO:0000256" key="10">
    <source>
        <dbReference type="ARBA" id="ARBA00023012"/>
    </source>
</evidence>
<dbReference type="RefSeq" id="WP_003416114.1">
    <property type="nucleotide sequence ID" value="NZ_GG770710.1"/>
</dbReference>
<dbReference type="PROSITE" id="PS50112">
    <property type="entry name" value="PAS"/>
    <property type="match status" value="1"/>
</dbReference>
<keyword evidence="9" id="KW-0067">ATP-binding</keyword>
<feature type="domain" description="PAS" evidence="14">
    <location>
        <begin position="84"/>
        <end position="140"/>
    </location>
</feature>
<evidence type="ECO:0000256" key="9">
    <source>
        <dbReference type="ARBA" id="ARBA00022840"/>
    </source>
</evidence>
<keyword evidence="6" id="KW-0808">Transferase</keyword>
<dbReference type="SUPFAM" id="SSF55785">
    <property type="entry name" value="PYP-like sensor domain (PAS domain)"/>
    <property type="match status" value="1"/>
</dbReference>
<dbReference type="SUPFAM" id="SSF47384">
    <property type="entry name" value="Homodimeric domain of signal transducing histidine kinase"/>
    <property type="match status" value="1"/>
</dbReference>
<dbReference type="PANTHER" id="PTHR45453">
    <property type="entry name" value="PHOSPHATE REGULON SENSOR PROTEIN PHOR"/>
    <property type="match status" value="1"/>
</dbReference>
<name>D5Q207_CLODI</name>
<dbReference type="Pfam" id="PF00672">
    <property type="entry name" value="HAMP"/>
    <property type="match status" value="1"/>
</dbReference>
<dbReference type="InterPro" id="IPR004358">
    <property type="entry name" value="Sig_transdc_His_kin-like_C"/>
</dbReference>
<dbReference type="InterPro" id="IPR050351">
    <property type="entry name" value="BphY/WalK/GraS-like"/>
</dbReference>
<evidence type="ECO:0000313" key="16">
    <source>
        <dbReference type="EMBL" id="EFH08031.1"/>
    </source>
</evidence>
<evidence type="ECO:0000259" key="14">
    <source>
        <dbReference type="PROSITE" id="PS50112"/>
    </source>
</evidence>
<sequence length="441" mass="50480">MEDLNSVYFFIVMLSIAIVILAVRYTITLRKYLKEFIYVSKKVSNNEYHARLNISAKGELGELARNFNHMIKNMDKTLEEVQYKHLQLKSILKSISHGILAIDVNGNILLINDEAKEMIKSEPNQLVEGHNINVVIKEEEILKQILRFIGSKDNETANITTKDDIVYKIKVDPVYLQNTNNVIIGSIVNIEDITKKVKLENMRSDFVANVSHELKTPLTSISGFVETLKSNENIDVNTRNRFLEIIESESDRLKRLIDDILLLSFVENKDTLLMENVVVYDVFKEVYEITQHSASEKNIEVLYKCDDKSISILSNKDYIKQVFLNLVDNAIKYTQDNGIVQVVVLKDEEKIVIKVIDNGVGIPKEDVERIFERFYRVDKARSRDVGGTGLGLAITKHIVKSLNGCIKVKSELGIGSEFIVTILQKISLNRRKFFLFFAQTI</sequence>
<dbReference type="Gene3D" id="3.30.565.10">
    <property type="entry name" value="Histidine kinase-like ATPase, C-terminal domain"/>
    <property type="match status" value="1"/>
</dbReference>
<reference evidence="16 17" key="1">
    <citation type="submission" date="2010-05" db="EMBL/GenBank/DDBJ databases">
        <authorList>
            <person name="Qin X."/>
            <person name="Bachman B."/>
            <person name="Battles P."/>
            <person name="Bell A."/>
            <person name="Bess C."/>
            <person name="Bickham C."/>
            <person name="Chaboub L."/>
            <person name="Chen D."/>
            <person name="Coyle M."/>
            <person name="Deiros D.R."/>
            <person name="Dinh H."/>
            <person name="Forbes L."/>
            <person name="Fowler G."/>
            <person name="Francisco L."/>
            <person name="Fu Q."/>
            <person name="Gubbala S."/>
            <person name="Hale W."/>
            <person name="Han Y."/>
            <person name="Hemphill L."/>
            <person name="Highlander S.K."/>
            <person name="Hirani K."/>
            <person name="Hogues M."/>
            <person name="Jackson L."/>
            <person name="Jakkamsetti A."/>
            <person name="Javaid M."/>
            <person name="Jiang H."/>
            <person name="Korchina V."/>
            <person name="Kovar C."/>
            <person name="Lara F."/>
            <person name="Lee S."/>
            <person name="Mata R."/>
            <person name="Mathew T."/>
            <person name="Moen C."/>
            <person name="Morales K."/>
            <person name="Munidasa M."/>
            <person name="Nazareth L."/>
            <person name="Ngo R."/>
            <person name="Nguyen L."/>
            <person name="Okwuonu G."/>
            <person name="Ongeri F."/>
            <person name="Patil S."/>
            <person name="Petrosino J."/>
            <person name="Pham C."/>
            <person name="Pham P."/>
            <person name="Pu L.-L."/>
            <person name="Puazo M."/>
            <person name="Raj R."/>
            <person name="Reid J."/>
            <person name="Rouhana J."/>
            <person name="Saada N."/>
            <person name="Shang Y."/>
            <person name="Simmons D."/>
            <person name="Thornton R."/>
            <person name="Warren J."/>
            <person name="Weissenberger G."/>
            <person name="Zhang J."/>
            <person name="Zhang L."/>
            <person name="Zhou C."/>
            <person name="Zhu D."/>
            <person name="Muzny D."/>
            <person name="Worley K."/>
            <person name="Gibbs R."/>
        </authorList>
    </citation>
    <scope>NUCLEOTIDE SEQUENCE [LARGE SCALE GENOMIC DNA]</scope>
    <source>
        <strain evidence="16 17">NAP08</strain>
    </source>
</reference>
<dbReference type="InterPro" id="IPR000014">
    <property type="entry name" value="PAS"/>
</dbReference>
<dbReference type="FunFam" id="3.30.565.10:FF:000023">
    <property type="entry name" value="PAS domain-containing sensor histidine kinase"/>
    <property type="match status" value="1"/>
</dbReference>
<dbReference type="NCBIfam" id="TIGR00229">
    <property type="entry name" value="sensory_box"/>
    <property type="match status" value="1"/>
</dbReference>
<dbReference type="PROSITE" id="PS50109">
    <property type="entry name" value="HIS_KIN"/>
    <property type="match status" value="1"/>
</dbReference>
<dbReference type="Pfam" id="PF00512">
    <property type="entry name" value="HisKA"/>
    <property type="match status" value="1"/>
</dbReference>
<keyword evidence="11 12" id="KW-0472">Membrane</keyword>
<dbReference type="SMART" id="SM00091">
    <property type="entry name" value="PAS"/>
    <property type="match status" value="1"/>
</dbReference>
<dbReference type="PROSITE" id="PS50885">
    <property type="entry name" value="HAMP"/>
    <property type="match status" value="1"/>
</dbReference>
<comment type="caution">
    <text evidence="16">The sequence shown here is derived from an EMBL/GenBank/DDBJ whole genome shotgun (WGS) entry which is preliminary data.</text>
</comment>
<evidence type="ECO:0000256" key="6">
    <source>
        <dbReference type="ARBA" id="ARBA00022679"/>
    </source>
</evidence>